<keyword evidence="3" id="KW-1185">Reference proteome</keyword>
<sequence>MSFTFNRPLLKIIEILSAARGVRHTFWTWRFRLLFRSLTFNPAECPLLNEAMKFLHIFALFYYIIILKILSHHLTEAMKFSHSLSRGKTFLLSNLSSRTRQSSASIGGSSSFRTEGSTVDDTETPRQGAASGLMLNKSISSRLKSVFSKKYSHLSKEEKEELQKKRDAEDFRRAYESRTSYRNEKKWRECWHHCRDSYGYFVDPRTLVSHTIAEEELIIENQCIFTNLKCVCKLSQPLSDLFSFWRLQLGDFREMNMKLKRKEVFELLKVEGVQVYGREDLRKLAFDSFHKLGVAYDEESKVEAEKRSWRARQKRTVAQNTQSKRESSQRLAFEEEEKETERELEVGSPRISSGSSPRRSPEVRARQRPLDLHGVSLATEPYSNA</sequence>
<dbReference type="Proteomes" id="UP001152759">
    <property type="component" value="Chromosome 10"/>
</dbReference>
<evidence type="ECO:0000313" key="2">
    <source>
        <dbReference type="EMBL" id="CAH0383035.1"/>
    </source>
</evidence>
<dbReference type="AlphaFoldDB" id="A0A9P0F0D4"/>
<name>A0A9P0F0D4_BEMTA</name>
<feature type="region of interest" description="Disordered" evidence="1">
    <location>
        <begin position="101"/>
        <end position="128"/>
    </location>
</feature>
<gene>
    <name evidence="2" type="ORF">BEMITA_LOCUS2516</name>
</gene>
<reference evidence="2" key="1">
    <citation type="submission" date="2021-12" db="EMBL/GenBank/DDBJ databases">
        <authorList>
            <person name="King R."/>
        </authorList>
    </citation>
    <scope>NUCLEOTIDE SEQUENCE</scope>
</reference>
<proteinExistence type="predicted"/>
<evidence type="ECO:0000313" key="3">
    <source>
        <dbReference type="Proteomes" id="UP001152759"/>
    </source>
</evidence>
<dbReference type="KEGG" id="btab:109044703"/>
<feature type="region of interest" description="Disordered" evidence="1">
    <location>
        <begin position="313"/>
        <end position="385"/>
    </location>
</feature>
<protein>
    <submittedName>
        <fullName evidence="2">Uncharacterized protein</fullName>
    </submittedName>
</protein>
<feature type="compositionally biased region" description="Low complexity" evidence="1">
    <location>
        <begin position="102"/>
        <end position="111"/>
    </location>
</feature>
<evidence type="ECO:0000256" key="1">
    <source>
        <dbReference type="SAM" id="MobiDB-lite"/>
    </source>
</evidence>
<organism evidence="2 3">
    <name type="scientific">Bemisia tabaci</name>
    <name type="common">Sweetpotato whitefly</name>
    <name type="synonym">Aleurodes tabaci</name>
    <dbReference type="NCBI Taxonomy" id="7038"/>
    <lineage>
        <taxon>Eukaryota</taxon>
        <taxon>Metazoa</taxon>
        <taxon>Ecdysozoa</taxon>
        <taxon>Arthropoda</taxon>
        <taxon>Hexapoda</taxon>
        <taxon>Insecta</taxon>
        <taxon>Pterygota</taxon>
        <taxon>Neoptera</taxon>
        <taxon>Paraneoptera</taxon>
        <taxon>Hemiptera</taxon>
        <taxon>Sternorrhyncha</taxon>
        <taxon>Aleyrodoidea</taxon>
        <taxon>Aleyrodidae</taxon>
        <taxon>Aleyrodinae</taxon>
        <taxon>Bemisia</taxon>
    </lineage>
</organism>
<dbReference type="EMBL" id="OU963871">
    <property type="protein sequence ID" value="CAH0383035.1"/>
    <property type="molecule type" value="Genomic_DNA"/>
</dbReference>
<feature type="compositionally biased region" description="Low complexity" evidence="1">
    <location>
        <begin position="347"/>
        <end position="358"/>
    </location>
</feature>
<accession>A0A9P0F0D4</accession>
<feature type="compositionally biased region" description="Basic and acidic residues" evidence="1">
    <location>
        <begin position="359"/>
        <end position="371"/>
    </location>
</feature>